<dbReference type="Proteomes" id="UP000054600">
    <property type="component" value="Unassembled WGS sequence"/>
</dbReference>
<gene>
    <name evidence="1" type="ORF">Lsha_2176</name>
</gene>
<dbReference type="AlphaFoldDB" id="A0A0W0YLX3"/>
<comment type="caution">
    <text evidence="1">The sequence shown here is derived from an EMBL/GenBank/DDBJ whole genome shotgun (WGS) entry which is preliminary data.</text>
</comment>
<sequence length="287" mass="32424">MSNKKNLLNNYRTIAAFINSRGVAPTSNDDINNFAYRTLLLNLRKQYDDACATGLQTEEYLKFIKGLSLELSVIKAGGQPINNKAIEPIIRLDIIRFLSIVIYNAIRSIVNGDSAEKEHEEAIHTAQMQIEQSIKSHYDPTFYLPTPFSLAHIRQEYNEAYEEDYGSGCIGFFKLPIKRFFQQKSREDELKFLEQVEEYCQNNSSLTEDLVKQLKQSAANLVLLSISSETFGKGSQLGKILQTRLRQTGKLTGLDSIMDNFVEECGTRGIAIPEHLAQKRPCITATA</sequence>
<protein>
    <recommendedName>
        <fullName evidence="3">Substrate of the Dot/Icm secretion system</fullName>
    </recommendedName>
</protein>
<organism evidence="1 2">
    <name type="scientific">Legionella shakespearei DSM 23087</name>
    <dbReference type="NCBI Taxonomy" id="1122169"/>
    <lineage>
        <taxon>Bacteria</taxon>
        <taxon>Pseudomonadati</taxon>
        <taxon>Pseudomonadota</taxon>
        <taxon>Gammaproteobacteria</taxon>
        <taxon>Legionellales</taxon>
        <taxon>Legionellaceae</taxon>
        <taxon>Legionella</taxon>
    </lineage>
</organism>
<proteinExistence type="predicted"/>
<keyword evidence="2" id="KW-1185">Reference proteome</keyword>
<evidence type="ECO:0000313" key="1">
    <source>
        <dbReference type="EMBL" id="KTD57898.1"/>
    </source>
</evidence>
<dbReference type="OrthoDB" id="5654345at2"/>
<reference evidence="1 2" key="1">
    <citation type="submission" date="2015-11" db="EMBL/GenBank/DDBJ databases">
        <title>Genomic analysis of 38 Legionella species identifies large and diverse effector repertoires.</title>
        <authorList>
            <person name="Burstein D."/>
            <person name="Amaro F."/>
            <person name="Zusman T."/>
            <person name="Lifshitz Z."/>
            <person name="Cohen O."/>
            <person name="Gilbert J.A."/>
            <person name="Pupko T."/>
            <person name="Shuman H.A."/>
            <person name="Segal G."/>
        </authorList>
    </citation>
    <scope>NUCLEOTIDE SEQUENCE [LARGE SCALE GENOMIC DNA]</scope>
    <source>
        <strain evidence="1 2">ATCC 49655</strain>
    </source>
</reference>
<evidence type="ECO:0008006" key="3">
    <source>
        <dbReference type="Google" id="ProtNLM"/>
    </source>
</evidence>
<dbReference type="eggNOG" id="ENOG5031EIA">
    <property type="taxonomic scope" value="Bacteria"/>
</dbReference>
<name>A0A0W0YLX3_9GAMM</name>
<dbReference type="PATRIC" id="fig|1122169.6.peg.2498"/>
<dbReference type="RefSeq" id="WP_018576197.1">
    <property type="nucleotide sequence ID" value="NZ_KB892383.1"/>
</dbReference>
<evidence type="ECO:0000313" key="2">
    <source>
        <dbReference type="Proteomes" id="UP000054600"/>
    </source>
</evidence>
<dbReference type="EMBL" id="LNYW01000059">
    <property type="protein sequence ID" value="KTD57898.1"/>
    <property type="molecule type" value="Genomic_DNA"/>
</dbReference>
<accession>A0A0W0YLX3</accession>
<dbReference type="STRING" id="1122169.Lsha_2176"/>